<keyword evidence="2" id="KW-1185">Reference proteome</keyword>
<evidence type="ECO:0000313" key="2">
    <source>
        <dbReference type="Proteomes" id="UP000076079"/>
    </source>
</evidence>
<reference evidence="2" key="2">
    <citation type="submission" date="2016-04" db="EMBL/GenBank/DDBJ databases">
        <title>First Complete Genome Sequence of a Subdivision 6 Acidobacterium.</title>
        <authorList>
            <person name="Huang S."/>
            <person name="Vieira S."/>
            <person name="Bunk B."/>
            <person name="Riedel T."/>
            <person name="Sproeer C."/>
            <person name="Overmann J."/>
        </authorList>
    </citation>
    <scope>NUCLEOTIDE SEQUENCE [LARGE SCALE GENOMIC DNA]</scope>
    <source>
        <strain evidence="2">DSM 100886 HEG_-6_39</strain>
    </source>
</reference>
<gene>
    <name evidence="1" type="ORF">LuPra_02583</name>
</gene>
<dbReference type="Proteomes" id="UP000076079">
    <property type="component" value="Chromosome"/>
</dbReference>
<protein>
    <submittedName>
        <fullName evidence="1">Uncharacterized protein</fullName>
    </submittedName>
</protein>
<accession>A0A143PMQ8</accession>
<dbReference type="KEGG" id="abac:LuPra_02583"/>
<organism evidence="1 2">
    <name type="scientific">Luteitalea pratensis</name>
    <dbReference type="NCBI Taxonomy" id="1855912"/>
    <lineage>
        <taxon>Bacteria</taxon>
        <taxon>Pseudomonadati</taxon>
        <taxon>Acidobacteriota</taxon>
        <taxon>Vicinamibacteria</taxon>
        <taxon>Vicinamibacterales</taxon>
        <taxon>Vicinamibacteraceae</taxon>
        <taxon>Luteitalea</taxon>
    </lineage>
</organism>
<reference evidence="1 2" key="1">
    <citation type="journal article" date="2016" name="Genome Announc.">
        <title>First Complete Genome Sequence of a Subdivision 6 Acidobacterium Strain.</title>
        <authorList>
            <person name="Huang S."/>
            <person name="Vieira S."/>
            <person name="Bunk B."/>
            <person name="Riedel T."/>
            <person name="Sproer C."/>
            <person name="Overmann J."/>
        </authorList>
    </citation>
    <scope>NUCLEOTIDE SEQUENCE [LARGE SCALE GENOMIC DNA]</scope>
    <source>
        <strain evidence="2">DSM 100886 HEG_-6_39</strain>
    </source>
</reference>
<dbReference type="EMBL" id="CP015136">
    <property type="protein sequence ID" value="AMY09368.1"/>
    <property type="molecule type" value="Genomic_DNA"/>
</dbReference>
<dbReference type="AlphaFoldDB" id="A0A143PMQ8"/>
<name>A0A143PMQ8_LUTPR</name>
<sequence length="76" mass="8440">MRAWCLHNVMTVDAARLNIDHRAAMKGRRLARAREEEPLMFGVSSQGPSFGASCVDLRRLGTGRDPSGEELVAERE</sequence>
<evidence type="ECO:0000313" key="1">
    <source>
        <dbReference type="EMBL" id="AMY09368.1"/>
    </source>
</evidence>
<proteinExistence type="predicted"/>